<feature type="chain" id="PRO_5012354951" description="PEP-CTERM protein-sorting domain-containing protein" evidence="1">
    <location>
        <begin position="22"/>
        <end position="166"/>
    </location>
</feature>
<proteinExistence type="predicted"/>
<evidence type="ECO:0000256" key="1">
    <source>
        <dbReference type="SAM" id="SignalP"/>
    </source>
</evidence>
<dbReference type="Proteomes" id="UP000197446">
    <property type="component" value="Unassembled WGS sequence"/>
</dbReference>
<protein>
    <recommendedName>
        <fullName evidence="4">PEP-CTERM protein-sorting domain-containing protein</fullName>
    </recommendedName>
</protein>
<keyword evidence="3" id="KW-1185">Reference proteome</keyword>
<reference evidence="2 3" key="1">
    <citation type="journal article" date="2007" name="Int. J. Syst. Evol. Microbiol.">
        <title>Description of Pelomonas aquatica sp. nov. and Pelomonas puraquae sp. nov., isolated from industrial and haemodialysis water.</title>
        <authorList>
            <person name="Gomila M."/>
            <person name="Bowien B."/>
            <person name="Falsen E."/>
            <person name="Moore E.R."/>
            <person name="Lalucat J."/>
        </authorList>
    </citation>
    <scope>NUCLEOTIDE SEQUENCE [LARGE SCALE GENOMIC DNA]</scope>
    <source>
        <strain evidence="2 3">CCUG 52769</strain>
    </source>
</reference>
<evidence type="ECO:0000313" key="3">
    <source>
        <dbReference type="Proteomes" id="UP000197446"/>
    </source>
</evidence>
<dbReference type="RefSeq" id="WP_088485909.1">
    <property type="nucleotide sequence ID" value="NZ_JBCNLH010000007.1"/>
</dbReference>
<dbReference type="AlphaFoldDB" id="A0A254N0S3"/>
<keyword evidence="1" id="KW-0732">Signal</keyword>
<evidence type="ECO:0000313" key="2">
    <source>
        <dbReference type="EMBL" id="OWR00682.1"/>
    </source>
</evidence>
<name>A0A254N0S3_9BURK</name>
<dbReference type="OrthoDB" id="8912675at2"/>
<accession>A0A254N0S3</accession>
<sequence>MSRIKALIAAAALSLTSAAIAATVKVSDISYIDFTGDGENFSVTKSAFTLDTDTWVTGSLITVEGDAPSIDIQTVALRNLTSGQSLSWTETLAVDWNLIRVGLEQWSFSTQQLSAGQWVLDVTGTAWGDKIEQGFTATVELPEPDAGALAAVAVLGALVASRRRKA</sequence>
<feature type="signal peptide" evidence="1">
    <location>
        <begin position="1"/>
        <end position="21"/>
    </location>
</feature>
<comment type="caution">
    <text evidence="2">The sequence shown here is derived from an EMBL/GenBank/DDBJ whole genome shotgun (WGS) entry which is preliminary data.</text>
</comment>
<evidence type="ECO:0008006" key="4">
    <source>
        <dbReference type="Google" id="ProtNLM"/>
    </source>
</evidence>
<dbReference type="EMBL" id="NISI01000016">
    <property type="protein sequence ID" value="OWR00682.1"/>
    <property type="molecule type" value="Genomic_DNA"/>
</dbReference>
<organism evidence="2 3">
    <name type="scientific">Roseateles puraquae</name>
    <dbReference type="NCBI Taxonomy" id="431059"/>
    <lineage>
        <taxon>Bacteria</taxon>
        <taxon>Pseudomonadati</taxon>
        <taxon>Pseudomonadota</taxon>
        <taxon>Betaproteobacteria</taxon>
        <taxon>Burkholderiales</taxon>
        <taxon>Sphaerotilaceae</taxon>
        <taxon>Roseateles</taxon>
    </lineage>
</organism>
<gene>
    <name evidence="2" type="ORF">CDO81_24640</name>
</gene>